<dbReference type="AlphaFoldDB" id="A0A1G5HFL9"/>
<keyword evidence="2" id="KW-1185">Reference proteome</keyword>
<name>A0A1G5HFL9_9RHOB</name>
<dbReference type="OrthoDB" id="7828060at2"/>
<dbReference type="RefSeq" id="WP_090743686.1">
    <property type="nucleotide sequence ID" value="NZ_FMVT01000006.1"/>
</dbReference>
<dbReference type="STRING" id="336292.SAMN05660710_02120"/>
<organism evidence="1 2">
    <name type="scientific">Paracoccus tibetensis</name>
    <dbReference type="NCBI Taxonomy" id="336292"/>
    <lineage>
        <taxon>Bacteria</taxon>
        <taxon>Pseudomonadati</taxon>
        <taxon>Pseudomonadota</taxon>
        <taxon>Alphaproteobacteria</taxon>
        <taxon>Rhodobacterales</taxon>
        <taxon>Paracoccaceae</taxon>
        <taxon>Paracoccus</taxon>
    </lineage>
</organism>
<dbReference type="EMBL" id="FMVT01000006">
    <property type="protein sequence ID" value="SCY61818.1"/>
    <property type="molecule type" value="Genomic_DNA"/>
</dbReference>
<gene>
    <name evidence="1" type="ORF">SAMN05660710_02120</name>
</gene>
<accession>A0A1G5HFL9</accession>
<evidence type="ECO:0000313" key="2">
    <source>
        <dbReference type="Proteomes" id="UP000199502"/>
    </source>
</evidence>
<protein>
    <submittedName>
        <fullName evidence="1">Uncharacterized protein</fullName>
    </submittedName>
</protein>
<evidence type="ECO:0000313" key="1">
    <source>
        <dbReference type="EMBL" id="SCY61818.1"/>
    </source>
</evidence>
<reference evidence="1 2" key="1">
    <citation type="submission" date="2016-10" db="EMBL/GenBank/DDBJ databases">
        <authorList>
            <person name="de Groot N.N."/>
        </authorList>
    </citation>
    <scope>NUCLEOTIDE SEQUENCE [LARGE SCALE GENOMIC DNA]</scope>
    <source>
        <strain evidence="1 2">CGMCC 1.8925</strain>
    </source>
</reference>
<proteinExistence type="predicted"/>
<sequence length="208" mass="24463">MMAVHLAAIDELDEYPLTSDDRLDSHYFMAWERRRWLNCDMRLKGTAECRAYYFDLINISYDQSPIGTLPTDMSVLAKMLFVDRDHFEQLCRLEFGPLHKWRRVSCGGEIRLMHPMILRTLTEAISRKEDHRARSEAASASKRLLRLRTSLSGYQKELAENDAAVRWIDEWLVKEGCEYRTSSWIEKGIARWSDHMLDLTMTRGRTRA</sequence>
<dbReference type="Proteomes" id="UP000199502">
    <property type="component" value="Unassembled WGS sequence"/>
</dbReference>